<dbReference type="AlphaFoldDB" id="A0A7T6VMS3"/>
<evidence type="ECO:0000313" key="2">
    <source>
        <dbReference type="Proteomes" id="UP000596205"/>
    </source>
</evidence>
<dbReference type="KEGG" id="bann:JFN94_24825"/>
<gene>
    <name evidence="1" type="ORF">JFN94_24825</name>
</gene>
<sequence>MLDLFGEIVVTLDDVAQWVAALAPAYMSSERAFERYVRLWDVAGKIRAAKAAGTFESTIAAAHERRARIARRFGFTP</sequence>
<reference evidence="1 2" key="1">
    <citation type="submission" date="2020-12" db="EMBL/GenBank/DDBJ databases">
        <title>Complete genome sequence of Burkholderia anthina BJQ0011.</title>
        <authorList>
            <person name="Xu Y."/>
        </authorList>
    </citation>
    <scope>NUCLEOTIDE SEQUENCE [LARGE SCALE GENOMIC DNA]</scope>
    <source>
        <strain evidence="1 2">BJQ0011</strain>
    </source>
</reference>
<dbReference type="Proteomes" id="UP000596205">
    <property type="component" value="Chromosome 2"/>
</dbReference>
<accession>A0A7T6VMS3</accession>
<evidence type="ECO:0000313" key="1">
    <source>
        <dbReference type="EMBL" id="QQK06787.1"/>
    </source>
</evidence>
<proteinExistence type="predicted"/>
<protein>
    <submittedName>
        <fullName evidence="1">Uncharacterized protein</fullName>
    </submittedName>
</protein>
<organism evidence="1 2">
    <name type="scientific">Burkholderia anthina</name>
    <dbReference type="NCBI Taxonomy" id="179879"/>
    <lineage>
        <taxon>Bacteria</taxon>
        <taxon>Pseudomonadati</taxon>
        <taxon>Pseudomonadota</taxon>
        <taxon>Betaproteobacteria</taxon>
        <taxon>Burkholderiales</taxon>
        <taxon>Burkholderiaceae</taxon>
        <taxon>Burkholderia</taxon>
        <taxon>Burkholderia cepacia complex</taxon>
    </lineage>
</organism>
<name>A0A7T6VMS3_9BURK</name>
<dbReference type="EMBL" id="CP066770">
    <property type="protein sequence ID" value="QQK06787.1"/>
    <property type="molecule type" value="Genomic_DNA"/>
</dbReference>